<reference evidence="9" key="1">
    <citation type="journal article" date="2016" name="Proc. Natl. Acad. Sci. U.S.A.">
        <title>Chromosome-level assembly of Arabidopsis thaliana Ler reveals the extent of translocation and inversion polymorphisms.</title>
        <authorList>
            <person name="Zapata L."/>
            <person name="Ding J."/>
            <person name="Willing E.M."/>
            <person name="Hartwig B."/>
            <person name="Bezdan D."/>
            <person name="Jiao W.B."/>
            <person name="Patel V."/>
            <person name="Velikkakam James G."/>
            <person name="Koornneef M."/>
            <person name="Ossowski S."/>
            <person name="Schneeberger K."/>
        </authorList>
    </citation>
    <scope>NUCLEOTIDE SEQUENCE [LARGE SCALE GENOMIC DNA]</scope>
    <source>
        <strain evidence="9">cv. Landsberg erecta</strain>
    </source>
</reference>
<dbReference type="Proteomes" id="UP000426265">
    <property type="component" value="Unassembled WGS sequence"/>
</dbReference>
<reference evidence="8 10" key="3">
    <citation type="submission" date="2019-11" db="EMBL/GenBank/DDBJ databases">
        <authorList>
            <person name="Jiao W.-B."/>
            <person name="Schneeberger K."/>
        </authorList>
    </citation>
    <scope>NUCLEOTIDE SEQUENCE [LARGE SCALE GENOMIC DNA]</scope>
    <source>
        <strain evidence="10">cv. An-1</strain>
    </source>
</reference>
<dbReference type="AlphaFoldDB" id="A0A178U946"/>
<evidence type="ECO:0000256" key="3">
    <source>
        <dbReference type="ARBA" id="ARBA00022471"/>
    </source>
</evidence>
<proteinExistence type="inferred from homology"/>
<feature type="signal peptide" evidence="6">
    <location>
        <begin position="1"/>
        <end position="20"/>
    </location>
</feature>
<dbReference type="GO" id="GO:0005576">
    <property type="term" value="C:extracellular region"/>
    <property type="evidence" value="ECO:0007669"/>
    <property type="project" value="UniProtKB-SubCell"/>
</dbReference>
<sequence length="132" mass="15590">MSRLIFFILVTAIYFVGNEACKEIEIVIKNTLGPSRILQYHCRSGNTNVGVQYLNFKGTRIIKFKDDGTERSRWNCLFRQGINMKFFTEVEAYRPDLKHPLCGKRYELSARMDAIYFKMDERPPQPLNKWRS</sequence>
<evidence type="ECO:0000256" key="2">
    <source>
        <dbReference type="ARBA" id="ARBA00005581"/>
    </source>
</evidence>
<comment type="similarity">
    <text evidence="2">Belongs to the plant self-incompatibility (S1) protein family.</text>
</comment>
<dbReference type="SMR" id="A0A178U946"/>
<evidence type="ECO:0000256" key="1">
    <source>
        <dbReference type="ARBA" id="ARBA00004613"/>
    </source>
</evidence>
<evidence type="ECO:0000256" key="4">
    <source>
        <dbReference type="ARBA" id="ARBA00022525"/>
    </source>
</evidence>
<comment type="subcellular location">
    <subcellularLocation>
        <location evidence="1">Secreted</location>
    </subcellularLocation>
</comment>
<protein>
    <submittedName>
        <fullName evidence="7">Uncharacterized protein</fullName>
    </submittedName>
</protein>
<feature type="chain" id="PRO_5043136913" evidence="6">
    <location>
        <begin position="21"/>
        <end position="132"/>
    </location>
</feature>
<dbReference type="ExpressionAtlas" id="A0A178U946">
    <property type="expression patterns" value="baseline and differential"/>
</dbReference>
<evidence type="ECO:0000313" key="8">
    <source>
        <dbReference type="EMBL" id="VYS68726.1"/>
    </source>
</evidence>
<evidence type="ECO:0000313" key="10">
    <source>
        <dbReference type="Proteomes" id="UP000426265"/>
    </source>
</evidence>
<dbReference type="GO" id="GO:0060320">
    <property type="term" value="P:rejection of self pollen"/>
    <property type="evidence" value="ECO:0007669"/>
    <property type="project" value="UniProtKB-KW"/>
</dbReference>
<reference evidence="7" key="2">
    <citation type="submission" date="2016-03" db="EMBL/GenBank/DDBJ databases">
        <title>Full-length assembly of Arabidopsis thaliana Ler reveals the complement of translocations and inversions.</title>
        <authorList>
            <person name="Zapata L."/>
            <person name="Schneeberger K."/>
            <person name="Ossowski S."/>
        </authorList>
    </citation>
    <scope>NUCLEOTIDE SEQUENCE [LARGE SCALE GENOMIC DNA]</scope>
    <source>
        <tissue evidence="7">Leaf</tissue>
    </source>
</reference>
<dbReference type="EMBL" id="LUHQ01000005">
    <property type="protein sequence ID" value="OAO90129.1"/>
    <property type="molecule type" value="Genomic_DNA"/>
</dbReference>
<dbReference type="RefSeq" id="NP_001119337.2">
    <property type="nucleotide sequence ID" value="NM_001125865.3"/>
</dbReference>
<dbReference type="KEGG" id="ath:AT5G39493"/>
<accession>A0A178U946</accession>
<dbReference type="Proteomes" id="UP000078284">
    <property type="component" value="Chromosome 5"/>
</dbReference>
<gene>
    <name evidence="7" type="ordered locus">AXX17_At5g36920</name>
    <name evidence="8" type="ORF">AN1_LOCUS24113</name>
</gene>
<evidence type="ECO:0000313" key="7">
    <source>
        <dbReference type="EMBL" id="OAO90129.1"/>
    </source>
</evidence>
<keyword evidence="4" id="KW-0964">Secreted</keyword>
<evidence type="ECO:0000313" key="9">
    <source>
        <dbReference type="Proteomes" id="UP000078284"/>
    </source>
</evidence>
<evidence type="ECO:0000256" key="6">
    <source>
        <dbReference type="SAM" id="SignalP"/>
    </source>
</evidence>
<keyword evidence="5 6" id="KW-0732">Signal</keyword>
<dbReference type="Pfam" id="PF05938">
    <property type="entry name" value="Self-incomp_S1"/>
    <property type="match status" value="1"/>
</dbReference>
<dbReference type="InterPro" id="IPR010264">
    <property type="entry name" value="Self-incomp_S1"/>
</dbReference>
<name>A0A178U946_ARATH</name>
<dbReference type="OMA" id="GRNLEYH"/>
<evidence type="ECO:0000256" key="5">
    <source>
        <dbReference type="ARBA" id="ARBA00022729"/>
    </source>
</evidence>
<dbReference type="EMBL" id="CACRSJ010000110">
    <property type="protein sequence ID" value="VYS68726.1"/>
    <property type="molecule type" value="Genomic_DNA"/>
</dbReference>
<organism evidence="7 9">
    <name type="scientific">Arabidopsis thaliana</name>
    <name type="common">Mouse-ear cress</name>
    <dbReference type="NCBI Taxonomy" id="3702"/>
    <lineage>
        <taxon>Eukaryota</taxon>
        <taxon>Viridiplantae</taxon>
        <taxon>Streptophyta</taxon>
        <taxon>Embryophyta</taxon>
        <taxon>Tracheophyta</taxon>
        <taxon>Spermatophyta</taxon>
        <taxon>Magnoliopsida</taxon>
        <taxon>eudicotyledons</taxon>
        <taxon>Gunneridae</taxon>
        <taxon>Pentapetalae</taxon>
        <taxon>rosids</taxon>
        <taxon>malvids</taxon>
        <taxon>Brassicales</taxon>
        <taxon>Brassicaceae</taxon>
        <taxon>Camelineae</taxon>
        <taxon>Arabidopsis</taxon>
    </lineage>
</organism>
<keyword evidence="3" id="KW-0713">Self-incompatibility</keyword>